<keyword evidence="1" id="KW-0805">Transcription regulation</keyword>
<feature type="domain" description="RNA polymerase sigma-70 region 2" evidence="5">
    <location>
        <begin position="10"/>
        <end position="77"/>
    </location>
</feature>
<dbReference type="AlphaFoldDB" id="F8N6R2"/>
<dbReference type="InterPro" id="IPR013324">
    <property type="entry name" value="RNA_pol_sigma_r3/r4-like"/>
</dbReference>
<dbReference type="Gene3D" id="1.20.120.1810">
    <property type="match status" value="1"/>
</dbReference>
<dbReference type="SUPFAM" id="SSF88659">
    <property type="entry name" value="Sigma3 and sigma4 domains of RNA polymerase sigma factors"/>
    <property type="match status" value="1"/>
</dbReference>
<dbReference type="InterPro" id="IPR000943">
    <property type="entry name" value="RNA_pol_sigma70"/>
</dbReference>
<dbReference type="InterPro" id="IPR036388">
    <property type="entry name" value="WH-like_DNA-bd_sf"/>
</dbReference>
<dbReference type="InterPro" id="IPR014284">
    <property type="entry name" value="RNA_pol_sigma-70_dom"/>
</dbReference>
<dbReference type="PRINTS" id="PR00046">
    <property type="entry name" value="SIGMA70FCT"/>
</dbReference>
<keyword evidence="2" id="KW-0731">Sigma factor</keyword>
<keyword evidence="3" id="KW-0238">DNA-binding</keyword>
<evidence type="ECO:0000256" key="2">
    <source>
        <dbReference type="ARBA" id="ARBA00023082"/>
    </source>
</evidence>
<feature type="domain" description="RNA polymerase sigma-70 region 4" evidence="6">
    <location>
        <begin position="145"/>
        <end position="192"/>
    </location>
</feature>
<evidence type="ECO:0000256" key="1">
    <source>
        <dbReference type="ARBA" id="ARBA00023015"/>
    </source>
</evidence>
<dbReference type="HOGENOM" id="CLU_014793_3_5_10"/>
<evidence type="ECO:0000256" key="3">
    <source>
        <dbReference type="ARBA" id="ARBA00023125"/>
    </source>
</evidence>
<evidence type="ECO:0000259" key="5">
    <source>
        <dbReference type="Pfam" id="PF04542"/>
    </source>
</evidence>
<dbReference type="InterPro" id="IPR013325">
    <property type="entry name" value="RNA_pol_sigma_r2"/>
</dbReference>
<dbReference type="EMBL" id="GL945017">
    <property type="protein sequence ID" value="EGN57297.1"/>
    <property type="molecule type" value="Genomic_DNA"/>
</dbReference>
<dbReference type="InterPro" id="IPR050239">
    <property type="entry name" value="Sigma-70_RNA_pol_init_factors"/>
</dbReference>
<dbReference type="eggNOG" id="COG0568">
    <property type="taxonomic scope" value="Bacteria"/>
</dbReference>
<dbReference type="OrthoDB" id="9809557at2"/>
<dbReference type="RefSeq" id="WP_007574738.1">
    <property type="nucleotide sequence ID" value="NZ_BPTS01000002.1"/>
</dbReference>
<keyword evidence="4" id="KW-0804">Transcription</keyword>
<name>F8N6R2_9BACT</name>
<sequence>MKDRKTIDQLISSNQGFVVSIASHYKHRGLDMDDLISEGNIGMLAAARAFDPAQGKSFVSYAAPFIRNAIGKAIEQQSGLYRVPRDVSNPIIEKKRSRALSIDAPVGGSTELSLARVIPDKNADDPEKVLQNNILGKELTIIVKNLQPRDQHVIRRFYGIGMEVRTMAEIAQEMGIKRERVRQIRDHAVRQILKATHNARLKDYLKN</sequence>
<dbReference type="Pfam" id="PF04545">
    <property type="entry name" value="Sigma70_r4"/>
    <property type="match status" value="1"/>
</dbReference>
<dbReference type="SUPFAM" id="SSF88946">
    <property type="entry name" value="Sigma2 domain of RNA polymerase sigma factors"/>
    <property type="match status" value="1"/>
</dbReference>
<proteinExistence type="predicted"/>
<dbReference type="InterPro" id="IPR007627">
    <property type="entry name" value="RNA_pol_sigma70_r2"/>
</dbReference>
<dbReference type="Gene3D" id="1.10.10.10">
    <property type="entry name" value="Winged helix-like DNA-binding domain superfamily/Winged helix DNA-binding domain"/>
    <property type="match status" value="1"/>
</dbReference>
<dbReference type="PIRSF" id="PIRSF000770">
    <property type="entry name" value="RNA_pol_sigma-SigE/K"/>
    <property type="match status" value="1"/>
</dbReference>
<organism evidence="7 8">
    <name type="scientific">Hallella multisaccharivorax DSM 17128</name>
    <dbReference type="NCBI Taxonomy" id="688246"/>
    <lineage>
        <taxon>Bacteria</taxon>
        <taxon>Pseudomonadati</taxon>
        <taxon>Bacteroidota</taxon>
        <taxon>Bacteroidia</taxon>
        <taxon>Bacteroidales</taxon>
        <taxon>Prevotellaceae</taxon>
        <taxon>Hallella</taxon>
    </lineage>
</organism>
<dbReference type="NCBIfam" id="TIGR02937">
    <property type="entry name" value="sigma70-ECF"/>
    <property type="match status" value="1"/>
</dbReference>
<dbReference type="Pfam" id="PF04542">
    <property type="entry name" value="Sigma70_r2"/>
    <property type="match status" value="1"/>
</dbReference>
<evidence type="ECO:0000256" key="4">
    <source>
        <dbReference type="ARBA" id="ARBA00023163"/>
    </source>
</evidence>
<evidence type="ECO:0000313" key="7">
    <source>
        <dbReference type="EMBL" id="EGN57297.1"/>
    </source>
</evidence>
<dbReference type="PANTHER" id="PTHR30603">
    <property type="entry name" value="RNA POLYMERASE SIGMA FACTOR RPO"/>
    <property type="match status" value="1"/>
</dbReference>
<dbReference type="PANTHER" id="PTHR30603:SF47">
    <property type="entry name" value="RNA POLYMERASE SIGMA FACTOR SIGD, CHLOROPLASTIC"/>
    <property type="match status" value="1"/>
</dbReference>
<accession>F8N6R2</accession>
<evidence type="ECO:0000313" key="8">
    <source>
        <dbReference type="Proteomes" id="UP000002772"/>
    </source>
</evidence>
<dbReference type="Proteomes" id="UP000002772">
    <property type="component" value="Unassembled WGS sequence"/>
</dbReference>
<reference evidence="8" key="1">
    <citation type="journal article" date="2011" name="Stand. Genomic Sci.">
        <title>Non-contiguous finished genome sequence of the opportunistic oral pathogen Prevotella multisaccharivorax type strain (PPPA20).</title>
        <authorList>
            <person name="Pati A."/>
            <person name="Gronow S."/>
            <person name="Lu M."/>
            <person name="Lapidus A."/>
            <person name="Nolan M."/>
            <person name="Lucas S."/>
            <person name="Hammon N."/>
            <person name="Deshpande S."/>
            <person name="Cheng J.F."/>
            <person name="Tapia R."/>
            <person name="Han C."/>
            <person name="Goodwin L."/>
            <person name="Pitluck S."/>
            <person name="Liolios K."/>
            <person name="Pagani I."/>
            <person name="Mavromatis K."/>
            <person name="Mikhailova N."/>
            <person name="Huntemann M."/>
            <person name="Chen A."/>
            <person name="Palaniappan K."/>
            <person name="Land M."/>
            <person name="Hauser L."/>
            <person name="Detter J.C."/>
            <person name="Brambilla E.M."/>
            <person name="Rohde M."/>
            <person name="Goker M."/>
            <person name="Woyke T."/>
            <person name="Bristow J."/>
            <person name="Eisen J.A."/>
            <person name="Markowitz V."/>
            <person name="Hugenholtz P."/>
            <person name="Kyrpides N.C."/>
            <person name="Klenk H.P."/>
            <person name="Ivanova N."/>
        </authorList>
    </citation>
    <scope>NUCLEOTIDE SEQUENCE [LARGE SCALE GENOMIC DNA]</scope>
    <source>
        <strain evidence="8">DSM 17128</strain>
    </source>
</reference>
<dbReference type="GO" id="GO:0003677">
    <property type="term" value="F:DNA binding"/>
    <property type="evidence" value="ECO:0007669"/>
    <property type="project" value="UniProtKB-KW"/>
</dbReference>
<keyword evidence="8" id="KW-1185">Reference proteome</keyword>
<dbReference type="GO" id="GO:0006352">
    <property type="term" value="P:DNA-templated transcription initiation"/>
    <property type="evidence" value="ECO:0007669"/>
    <property type="project" value="InterPro"/>
</dbReference>
<gene>
    <name evidence="7" type="ORF">Premu_1894</name>
</gene>
<dbReference type="STRING" id="688246.Premu_1894"/>
<evidence type="ECO:0000259" key="6">
    <source>
        <dbReference type="Pfam" id="PF04545"/>
    </source>
</evidence>
<dbReference type="InterPro" id="IPR007630">
    <property type="entry name" value="RNA_pol_sigma70_r4"/>
</dbReference>
<dbReference type="GO" id="GO:0016987">
    <property type="term" value="F:sigma factor activity"/>
    <property type="evidence" value="ECO:0007669"/>
    <property type="project" value="UniProtKB-KW"/>
</dbReference>
<protein>
    <submittedName>
        <fullName evidence="7">RNA polymerase, sigma 32 subunit, RpoH</fullName>
    </submittedName>
</protein>